<keyword evidence="2" id="KW-1185">Reference proteome</keyword>
<protein>
    <submittedName>
        <fullName evidence="1">Uncharacterized protein</fullName>
    </submittedName>
</protein>
<accession>A0A7X1KCL8</accession>
<dbReference type="Proteomes" id="UP000520156">
    <property type="component" value="Unassembled WGS sequence"/>
</dbReference>
<sequence length="69" mass="7297">MAIERLPISRNALEIIISDARDLLDTLEAAGLEQAATIMASVLDQLVCDRTGLSGTSGFMFKADDSPAS</sequence>
<evidence type="ECO:0000313" key="2">
    <source>
        <dbReference type="Proteomes" id="UP000520156"/>
    </source>
</evidence>
<comment type="caution">
    <text evidence="1">The sequence shown here is derived from an EMBL/GenBank/DDBJ whole genome shotgun (WGS) entry which is preliminary data.</text>
</comment>
<organism evidence="1 2">
    <name type="scientific">Novosphingobium aerophilum</name>
    <dbReference type="NCBI Taxonomy" id="2839843"/>
    <lineage>
        <taxon>Bacteria</taxon>
        <taxon>Pseudomonadati</taxon>
        <taxon>Pseudomonadota</taxon>
        <taxon>Alphaproteobacteria</taxon>
        <taxon>Sphingomonadales</taxon>
        <taxon>Sphingomonadaceae</taxon>
        <taxon>Novosphingobium</taxon>
    </lineage>
</organism>
<reference evidence="1 2" key="1">
    <citation type="submission" date="2020-08" db="EMBL/GenBank/DDBJ databases">
        <title>The genome sequence of Novosphingobium flavum 4Y4.</title>
        <authorList>
            <person name="Liu Y."/>
        </authorList>
    </citation>
    <scope>NUCLEOTIDE SEQUENCE [LARGE SCALE GENOMIC DNA]</scope>
    <source>
        <strain evidence="1 2">4Y4</strain>
    </source>
</reference>
<name>A0A7X1KCL8_9SPHN</name>
<gene>
    <name evidence="1" type="ORF">H7F49_12010</name>
</gene>
<proteinExistence type="predicted"/>
<dbReference type="EMBL" id="JACLAU010000019">
    <property type="protein sequence ID" value="MBC2652428.1"/>
    <property type="molecule type" value="Genomic_DNA"/>
</dbReference>
<dbReference type="AlphaFoldDB" id="A0A7X1KCL8"/>
<dbReference type="RefSeq" id="WP_185683840.1">
    <property type="nucleotide sequence ID" value="NZ_JACLAU010000019.1"/>
</dbReference>
<evidence type="ECO:0000313" key="1">
    <source>
        <dbReference type="EMBL" id="MBC2652428.1"/>
    </source>
</evidence>